<proteinExistence type="predicted"/>
<dbReference type="SMART" id="SM00461">
    <property type="entry name" value="WH1"/>
    <property type="match status" value="1"/>
</dbReference>
<dbReference type="Gene3D" id="2.30.29.30">
    <property type="entry name" value="Pleckstrin-homology domain (PH domain)/Phosphotyrosine-binding domain (PTB)"/>
    <property type="match status" value="1"/>
</dbReference>
<dbReference type="PANTHER" id="PTHR11202:SF22">
    <property type="entry name" value="PROTEIN ENABLED"/>
    <property type="match status" value="1"/>
</dbReference>
<evidence type="ECO:0000259" key="2">
    <source>
        <dbReference type="PROSITE" id="PS50229"/>
    </source>
</evidence>
<name>A0ABN7SXB8_OIKDI</name>
<protein>
    <submittedName>
        <fullName evidence="3">Oidioi.mRNA.OKI2018_I69.chr1.g3908.t1.cds</fullName>
    </submittedName>
</protein>
<dbReference type="PANTHER" id="PTHR11202">
    <property type="entry name" value="SPROUTY-RELATED, EVH1 DOMAIN-CONTAINING PROTEIN FAMILY MEMBER"/>
    <property type="match status" value="1"/>
</dbReference>
<dbReference type="PROSITE" id="PS50229">
    <property type="entry name" value="WH1"/>
    <property type="match status" value="1"/>
</dbReference>
<feature type="coiled-coil region" evidence="1">
    <location>
        <begin position="138"/>
        <end position="182"/>
    </location>
</feature>
<dbReference type="Proteomes" id="UP001158576">
    <property type="component" value="Chromosome 1"/>
</dbReference>
<reference evidence="3 4" key="1">
    <citation type="submission" date="2021-04" db="EMBL/GenBank/DDBJ databases">
        <authorList>
            <person name="Bliznina A."/>
        </authorList>
    </citation>
    <scope>NUCLEOTIDE SEQUENCE [LARGE SCALE GENOMIC DNA]</scope>
</reference>
<evidence type="ECO:0000313" key="3">
    <source>
        <dbReference type="EMBL" id="CAG5108684.1"/>
    </source>
</evidence>
<organism evidence="3 4">
    <name type="scientific">Oikopleura dioica</name>
    <name type="common">Tunicate</name>
    <dbReference type="NCBI Taxonomy" id="34765"/>
    <lineage>
        <taxon>Eukaryota</taxon>
        <taxon>Metazoa</taxon>
        <taxon>Chordata</taxon>
        <taxon>Tunicata</taxon>
        <taxon>Appendicularia</taxon>
        <taxon>Copelata</taxon>
        <taxon>Oikopleuridae</taxon>
        <taxon>Oikopleura</taxon>
    </lineage>
</organism>
<dbReference type="SUPFAM" id="SSF50729">
    <property type="entry name" value="PH domain-like"/>
    <property type="match status" value="1"/>
</dbReference>
<keyword evidence="4" id="KW-1185">Reference proteome</keyword>
<keyword evidence="1" id="KW-0175">Coiled coil</keyword>
<evidence type="ECO:0000313" key="4">
    <source>
        <dbReference type="Proteomes" id="UP001158576"/>
    </source>
</evidence>
<dbReference type="EMBL" id="OU015566">
    <property type="protein sequence ID" value="CAG5108684.1"/>
    <property type="molecule type" value="Genomic_DNA"/>
</dbReference>
<dbReference type="Pfam" id="PF00568">
    <property type="entry name" value="WH1"/>
    <property type="match status" value="1"/>
</dbReference>
<dbReference type="InterPro" id="IPR011993">
    <property type="entry name" value="PH-like_dom_sf"/>
</dbReference>
<gene>
    <name evidence="3" type="ORF">OKIOD_LOCUS12673</name>
</gene>
<dbReference type="InterPro" id="IPR000697">
    <property type="entry name" value="WH1/EVH1_dom"/>
</dbReference>
<sequence>MSDWGSEIVKVVANVNLYDRDKQQWIVMDSCRENNVFIFLNAEKQEYRIVGRNSSTCEITVDYVIEENLLYNEATPKFHQWKANEEIYGLHFKSEKYAKDFAQKLSVAVKRVKGELPWPEKNQLHILSGELSEEITRIRKLKDNNESLASAEKNLQQKKAELDKNSKEIKTLSDNLDKARKSETDLLRAINNLELTVKKLKAIKQTLGKTGMNVISFPIV</sequence>
<evidence type="ECO:0000256" key="1">
    <source>
        <dbReference type="SAM" id="Coils"/>
    </source>
</evidence>
<feature type="domain" description="WH1" evidence="2">
    <location>
        <begin position="1"/>
        <end position="112"/>
    </location>
</feature>
<accession>A0ABN7SXB8</accession>